<protein>
    <recommendedName>
        <fullName evidence="4">Glycosyltransferase family 2 protein</fullName>
    </recommendedName>
</protein>
<evidence type="ECO:0000313" key="3">
    <source>
        <dbReference type="Proteomes" id="UP001596356"/>
    </source>
</evidence>
<keyword evidence="3" id="KW-1185">Reference proteome</keyword>
<evidence type="ECO:0000313" key="2">
    <source>
        <dbReference type="EMBL" id="MFC6714843.1"/>
    </source>
</evidence>
<evidence type="ECO:0008006" key="4">
    <source>
        <dbReference type="Google" id="ProtNLM"/>
    </source>
</evidence>
<gene>
    <name evidence="2" type="ORF">ACFQBT_13890</name>
</gene>
<accession>A0ABW2AW32</accession>
<feature type="compositionally biased region" description="Low complexity" evidence="1">
    <location>
        <begin position="208"/>
        <end position="222"/>
    </location>
</feature>
<reference evidence="3" key="1">
    <citation type="journal article" date="2019" name="Int. J. Syst. Evol. Microbiol.">
        <title>The Global Catalogue of Microorganisms (GCM) 10K type strain sequencing project: providing services to taxonomists for standard genome sequencing and annotation.</title>
        <authorList>
            <consortium name="The Broad Institute Genomics Platform"/>
            <consortium name="The Broad Institute Genome Sequencing Center for Infectious Disease"/>
            <person name="Wu L."/>
            <person name="Ma J."/>
        </authorList>
    </citation>
    <scope>NUCLEOTIDE SEQUENCE [LARGE SCALE GENOMIC DNA]</scope>
    <source>
        <strain evidence="3">NBRC 106593</strain>
    </source>
</reference>
<comment type="caution">
    <text evidence="2">The sequence shown here is derived from an EMBL/GenBank/DDBJ whole genome shotgun (WGS) entry which is preliminary data.</text>
</comment>
<evidence type="ECO:0000256" key="1">
    <source>
        <dbReference type="SAM" id="MobiDB-lite"/>
    </source>
</evidence>
<name>A0ABW2AW32_9MICO</name>
<organism evidence="2 3">
    <name type="scientific">Branchiibius cervicis</name>
    <dbReference type="NCBI Taxonomy" id="908252"/>
    <lineage>
        <taxon>Bacteria</taxon>
        <taxon>Bacillati</taxon>
        <taxon>Actinomycetota</taxon>
        <taxon>Actinomycetes</taxon>
        <taxon>Micrococcales</taxon>
        <taxon>Dermacoccaceae</taxon>
        <taxon>Branchiibius</taxon>
    </lineage>
</organism>
<dbReference type="RefSeq" id="WP_377823520.1">
    <property type="nucleotide sequence ID" value="NZ_JBHSWJ010000002.1"/>
</dbReference>
<proteinExistence type="predicted"/>
<feature type="compositionally biased region" description="Low complexity" evidence="1">
    <location>
        <begin position="230"/>
        <end position="239"/>
    </location>
</feature>
<dbReference type="EMBL" id="JBHSWJ010000002">
    <property type="protein sequence ID" value="MFC6714843.1"/>
    <property type="molecule type" value="Genomic_DNA"/>
</dbReference>
<feature type="region of interest" description="Disordered" evidence="1">
    <location>
        <begin position="193"/>
        <end position="273"/>
    </location>
</feature>
<dbReference type="Proteomes" id="UP001596356">
    <property type="component" value="Unassembled WGS sequence"/>
</dbReference>
<sequence length="273" mass="29770">MSPRIGAYVLTGDTTWLGRSLGSYYPLLTALVIPWPEDGLGWHGQDLPLAAIGSIVESIDDRHLLRLVPGRWTDRDHPLDAETRQRQAAIDALSDEVDWILQIDNDEVLPDPDRLLRVLTYAESRGLAAVEWPSRTLFRRTRRSVLQVATASGEPNYEYPGPIAVRPRTRLVSARRVDAAFLRPVVEGDDASLQVARPADAAEDRSSPSRPTRRSSTPVGLARRGRRGRSSPAGGMPPACEDRSTSPWCGGPHPSPGDCCATSTRSPARCGPG</sequence>